<dbReference type="GO" id="GO:0006629">
    <property type="term" value="P:lipid metabolic process"/>
    <property type="evidence" value="ECO:0007669"/>
    <property type="project" value="InterPro"/>
</dbReference>
<proteinExistence type="inferred from homology"/>
<evidence type="ECO:0000256" key="8">
    <source>
        <dbReference type="SAM" id="Phobius"/>
    </source>
</evidence>
<evidence type="ECO:0000256" key="7">
    <source>
        <dbReference type="ARBA" id="ARBA00023136"/>
    </source>
</evidence>
<dbReference type="PANTHER" id="PTHR31595">
    <property type="entry name" value="LONG-CHAIN-ALCOHOL O-FATTY-ACYLTRANSFERASE 3-RELATED"/>
    <property type="match status" value="1"/>
</dbReference>
<reference evidence="10 11" key="1">
    <citation type="journal article" date="2019" name="Nat. Ecol. Evol.">
        <title>Megaphylogeny resolves global patterns of mushroom evolution.</title>
        <authorList>
            <person name="Varga T."/>
            <person name="Krizsan K."/>
            <person name="Foldi C."/>
            <person name="Dima B."/>
            <person name="Sanchez-Garcia M."/>
            <person name="Sanchez-Ramirez S."/>
            <person name="Szollosi G.J."/>
            <person name="Szarkandi J.G."/>
            <person name="Papp V."/>
            <person name="Albert L."/>
            <person name="Andreopoulos W."/>
            <person name="Angelini C."/>
            <person name="Antonin V."/>
            <person name="Barry K.W."/>
            <person name="Bougher N.L."/>
            <person name="Buchanan P."/>
            <person name="Buyck B."/>
            <person name="Bense V."/>
            <person name="Catcheside P."/>
            <person name="Chovatia M."/>
            <person name="Cooper J."/>
            <person name="Damon W."/>
            <person name="Desjardin D."/>
            <person name="Finy P."/>
            <person name="Geml J."/>
            <person name="Haridas S."/>
            <person name="Hughes K."/>
            <person name="Justo A."/>
            <person name="Karasinski D."/>
            <person name="Kautmanova I."/>
            <person name="Kiss B."/>
            <person name="Kocsube S."/>
            <person name="Kotiranta H."/>
            <person name="LaButti K.M."/>
            <person name="Lechner B.E."/>
            <person name="Liimatainen K."/>
            <person name="Lipzen A."/>
            <person name="Lukacs Z."/>
            <person name="Mihaltcheva S."/>
            <person name="Morgado L.N."/>
            <person name="Niskanen T."/>
            <person name="Noordeloos M.E."/>
            <person name="Ohm R.A."/>
            <person name="Ortiz-Santana B."/>
            <person name="Ovrebo C."/>
            <person name="Racz N."/>
            <person name="Riley R."/>
            <person name="Savchenko A."/>
            <person name="Shiryaev A."/>
            <person name="Soop K."/>
            <person name="Spirin V."/>
            <person name="Szebenyi C."/>
            <person name="Tomsovsky M."/>
            <person name="Tulloss R.E."/>
            <person name="Uehling J."/>
            <person name="Grigoriev I.V."/>
            <person name="Vagvolgyi C."/>
            <person name="Papp T."/>
            <person name="Martin F.M."/>
            <person name="Miettinen O."/>
            <person name="Hibbett D.S."/>
            <person name="Nagy L.G."/>
        </authorList>
    </citation>
    <scope>NUCLEOTIDE SEQUENCE [LARGE SCALE GENOMIC DNA]</scope>
    <source>
        <strain evidence="10 11">OMC1185</strain>
    </source>
</reference>
<evidence type="ECO:0000256" key="5">
    <source>
        <dbReference type="ARBA" id="ARBA00022692"/>
    </source>
</evidence>
<evidence type="ECO:0000256" key="2">
    <source>
        <dbReference type="ARBA" id="ARBA00005179"/>
    </source>
</evidence>
<keyword evidence="6 8" id="KW-1133">Transmembrane helix</keyword>
<dbReference type="EMBL" id="ML213536">
    <property type="protein sequence ID" value="TFK45870.1"/>
    <property type="molecule type" value="Genomic_DNA"/>
</dbReference>
<sequence length="407" mass="45558">MISIPDIEDLGKRALRSLPGPNAAAREPLTRQSFVKLVVPVFLIYYLTAVLVLLPHSFANKFIRLSLLPVSLWLAYSAATGIDVTLAYDEPRLNYCNQALIVVVTGIALRVVDWTFQKSPLTRLSPGGEESQPKRVSTFRLFGDALDLVFNLRGIGWRWSRSAYIPPSPWPNPRSKPEFVLTSLFTSILRFVVFDCIQYSIQVSYPLLADHRGASLFDPSLPPLARYLKAWLICIGTGFIIYHGLQAWYQQAAIVGVLVFQHDHAQWPPLFDEPWKATSLADFWGRRWHQILRRGFLTVGSKPLRKVFGRVGGVMGAFLVSALLHDWATWGMGRGGEFWSVGGFFLMNGAGVVAEELWRKITGRQVRGWPGWVWTMAWLVGWASVLVDAWARRGTGSSCGGNNLGQG</sequence>
<accession>A0A5C3MKS1</accession>
<feature type="transmembrane region" description="Helical" evidence="8">
    <location>
        <begin position="34"/>
        <end position="54"/>
    </location>
</feature>
<evidence type="ECO:0000313" key="11">
    <source>
        <dbReference type="Proteomes" id="UP000305948"/>
    </source>
</evidence>
<comment type="pathway">
    <text evidence="2">Secondary metabolite biosynthesis.</text>
</comment>
<evidence type="ECO:0000256" key="3">
    <source>
        <dbReference type="ARBA" id="ARBA00007282"/>
    </source>
</evidence>
<evidence type="ECO:0000313" key="10">
    <source>
        <dbReference type="EMBL" id="TFK45870.1"/>
    </source>
</evidence>
<evidence type="ECO:0000256" key="1">
    <source>
        <dbReference type="ARBA" id="ARBA00004141"/>
    </source>
</evidence>
<dbReference type="OrthoDB" id="1077582at2759"/>
<keyword evidence="4" id="KW-0808">Transferase</keyword>
<keyword evidence="5 8" id="KW-0812">Transmembrane</keyword>
<dbReference type="STRING" id="5364.A0A5C3MKS1"/>
<evidence type="ECO:0000259" key="9">
    <source>
        <dbReference type="Pfam" id="PF13813"/>
    </source>
</evidence>
<comment type="subcellular location">
    <subcellularLocation>
        <location evidence="1">Membrane</location>
        <topology evidence="1">Multi-pass membrane protein</topology>
    </subcellularLocation>
</comment>
<dbReference type="InterPro" id="IPR044851">
    <property type="entry name" value="Wax_synthase"/>
</dbReference>
<comment type="similarity">
    <text evidence="3">Belongs to the wax synthase family.</text>
</comment>
<dbReference type="GO" id="GO:0008374">
    <property type="term" value="F:O-acyltransferase activity"/>
    <property type="evidence" value="ECO:0007669"/>
    <property type="project" value="InterPro"/>
</dbReference>
<dbReference type="GO" id="GO:0016020">
    <property type="term" value="C:membrane"/>
    <property type="evidence" value="ECO:0007669"/>
    <property type="project" value="UniProtKB-SubCell"/>
</dbReference>
<dbReference type="Pfam" id="PF13813">
    <property type="entry name" value="MBOAT_2"/>
    <property type="match status" value="1"/>
</dbReference>
<dbReference type="Proteomes" id="UP000305948">
    <property type="component" value="Unassembled WGS sequence"/>
</dbReference>
<feature type="domain" description="Wax synthase" evidence="9">
    <location>
        <begin position="267"/>
        <end position="346"/>
    </location>
</feature>
<keyword evidence="7 8" id="KW-0472">Membrane</keyword>
<protein>
    <recommendedName>
        <fullName evidence="9">Wax synthase domain-containing protein</fullName>
    </recommendedName>
</protein>
<dbReference type="InterPro" id="IPR032805">
    <property type="entry name" value="Wax_synthase_dom"/>
</dbReference>
<organism evidence="10 11">
    <name type="scientific">Heliocybe sulcata</name>
    <dbReference type="NCBI Taxonomy" id="5364"/>
    <lineage>
        <taxon>Eukaryota</taxon>
        <taxon>Fungi</taxon>
        <taxon>Dikarya</taxon>
        <taxon>Basidiomycota</taxon>
        <taxon>Agaricomycotina</taxon>
        <taxon>Agaricomycetes</taxon>
        <taxon>Gloeophyllales</taxon>
        <taxon>Gloeophyllaceae</taxon>
        <taxon>Heliocybe</taxon>
    </lineage>
</organism>
<evidence type="ECO:0000256" key="6">
    <source>
        <dbReference type="ARBA" id="ARBA00022989"/>
    </source>
</evidence>
<keyword evidence="11" id="KW-1185">Reference proteome</keyword>
<dbReference type="AlphaFoldDB" id="A0A5C3MKS1"/>
<evidence type="ECO:0000256" key="4">
    <source>
        <dbReference type="ARBA" id="ARBA00022679"/>
    </source>
</evidence>
<dbReference type="PANTHER" id="PTHR31595:SF57">
    <property type="entry name" value="OS04G0481900 PROTEIN"/>
    <property type="match status" value="1"/>
</dbReference>
<gene>
    <name evidence="10" type="ORF">OE88DRAFT_1668739</name>
</gene>
<name>A0A5C3MKS1_9AGAM</name>